<dbReference type="Pfam" id="PF04505">
    <property type="entry name" value="CD225"/>
    <property type="match status" value="1"/>
</dbReference>
<keyword evidence="3 7" id="KW-0812">Transmembrane</keyword>
<dbReference type="PANTHER" id="PTHR14948:SF46">
    <property type="entry name" value="DISPANIN SUBFAMILY A MEMBER 2B-LIKE-RELATED"/>
    <property type="match status" value="1"/>
</dbReference>
<evidence type="ECO:0000256" key="6">
    <source>
        <dbReference type="SAM" id="MobiDB-lite"/>
    </source>
</evidence>
<evidence type="ECO:0000256" key="4">
    <source>
        <dbReference type="ARBA" id="ARBA00022989"/>
    </source>
</evidence>
<evidence type="ECO:0000256" key="1">
    <source>
        <dbReference type="ARBA" id="ARBA00004370"/>
    </source>
</evidence>
<feature type="region of interest" description="Disordered" evidence="6">
    <location>
        <begin position="1"/>
        <end position="41"/>
    </location>
</feature>
<dbReference type="Proteomes" id="UP000826234">
    <property type="component" value="Unassembled WGS sequence"/>
</dbReference>
<feature type="transmembrane region" description="Helical" evidence="7">
    <location>
        <begin position="78"/>
        <end position="102"/>
    </location>
</feature>
<dbReference type="InterPro" id="IPR051423">
    <property type="entry name" value="CD225/Dispanin"/>
</dbReference>
<accession>A0ABQ7TNL5</accession>
<reference evidence="8 9" key="1">
    <citation type="journal article" date="2022" name="Gigascience">
        <title>A chromosome-level genome assembly and annotation of the desert horned lizard, Phrynosoma platyrhinos, provides insight into chromosomal rearrangements among reptiles.</title>
        <authorList>
            <person name="Koochekian N."/>
            <person name="Ascanio A."/>
            <person name="Farleigh K."/>
            <person name="Card D.C."/>
            <person name="Schield D.R."/>
            <person name="Castoe T.A."/>
            <person name="Jezkova T."/>
        </authorList>
    </citation>
    <scope>NUCLEOTIDE SEQUENCE [LARGE SCALE GENOMIC DNA]</scope>
    <source>
        <strain evidence="8">NK-2021</strain>
    </source>
</reference>
<dbReference type="EMBL" id="JAIPUX010000035">
    <property type="protein sequence ID" value="KAH0631375.1"/>
    <property type="molecule type" value="Genomic_DNA"/>
</dbReference>
<evidence type="ECO:0000256" key="7">
    <source>
        <dbReference type="SAM" id="Phobius"/>
    </source>
</evidence>
<evidence type="ECO:0000313" key="8">
    <source>
        <dbReference type="EMBL" id="KAH0631375.1"/>
    </source>
</evidence>
<protein>
    <recommendedName>
        <fullName evidence="10">Proline-rich transmembrane protein 1</fullName>
    </recommendedName>
</protein>
<keyword evidence="5 7" id="KW-0472">Membrane</keyword>
<comment type="subcellular location">
    <subcellularLocation>
        <location evidence="1">Membrane</location>
    </subcellularLocation>
</comment>
<feature type="transmembrane region" description="Helical" evidence="7">
    <location>
        <begin position="122"/>
        <end position="147"/>
    </location>
</feature>
<evidence type="ECO:0000256" key="2">
    <source>
        <dbReference type="ARBA" id="ARBA00006843"/>
    </source>
</evidence>
<sequence length="151" mass="16595">MSHPKYTKIEDNAPDAEDPPPYSNPPDGPALPMGYRPGPPQYQPYHNLSGAEINNKPVVQSSQTIVITRVQSTDEPDYLAYSIFTMLCCCLPLGVAALVYSIQTQEANRVGNRIAARRNSRLARILAHTALGIGLGLLALYITFYVLKLTH</sequence>
<name>A0ABQ7TNL5_PHRPL</name>
<organism evidence="8 9">
    <name type="scientific">Phrynosoma platyrhinos</name>
    <name type="common">Desert horned lizard</name>
    <dbReference type="NCBI Taxonomy" id="52577"/>
    <lineage>
        <taxon>Eukaryota</taxon>
        <taxon>Metazoa</taxon>
        <taxon>Chordata</taxon>
        <taxon>Craniata</taxon>
        <taxon>Vertebrata</taxon>
        <taxon>Euteleostomi</taxon>
        <taxon>Lepidosauria</taxon>
        <taxon>Squamata</taxon>
        <taxon>Bifurcata</taxon>
        <taxon>Unidentata</taxon>
        <taxon>Episquamata</taxon>
        <taxon>Toxicofera</taxon>
        <taxon>Iguania</taxon>
        <taxon>Phrynosomatidae</taxon>
        <taxon>Phrynosomatinae</taxon>
        <taxon>Phrynosoma</taxon>
    </lineage>
</organism>
<evidence type="ECO:0000256" key="3">
    <source>
        <dbReference type="ARBA" id="ARBA00022692"/>
    </source>
</evidence>
<dbReference type="PANTHER" id="PTHR14948">
    <property type="entry name" value="NG5"/>
    <property type="match status" value="1"/>
</dbReference>
<dbReference type="InterPro" id="IPR007593">
    <property type="entry name" value="CD225/Dispanin_fam"/>
</dbReference>
<evidence type="ECO:0000256" key="5">
    <source>
        <dbReference type="ARBA" id="ARBA00023136"/>
    </source>
</evidence>
<comment type="caution">
    <text evidence="8">The sequence shown here is derived from an EMBL/GenBank/DDBJ whole genome shotgun (WGS) entry which is preliminary data.</text>
</comment>
<gene>
    <name evidence="8" type="ORF">JD844_005674</name>
</gene>
<feature type="compositionally biased region" description="Pro residues" evidence="6">
    <location>
        <begin position="19"/>
        <end position="29"/>
    </location>
</feature>
<keyword evidence="9" id="KW-1185">Reference proteome</keyword>
<evidence type="ECO:0008006" key="10">
    <source>
        <dbReference type="Google" id="ProtNLM"/>
    </source>
</evidence>
<evidence type="ECO:0000313" key="9">
    <source>
        <dbReference type="Proteomes" id="UP000826234"/>
    </source>
</evidence>
<comment type="similarity">
    <text evidence="2">Belongs to the CD225/Dispanin family.</text>
</comment>
<proteinExistence type="inferred from homology"/>
<keyword evidence="4 7" id="KW-1133">Transmembrane helix</keyword>